<keyword evidence="2" id="KW-1185">Reference proteome</keyword>
<evidence type="ECO:0008006" key="3">
    <source>
        <dbReference type="Google" id="ProtNLM"/>
    </source>
</evidence>
<proteinExistence type="predicted"/>
<organism evidence="1 2">
    <name type="scientific">Asparagus officinalis</name>
    <name type="common">Garden asparagus</name>
    <dbReference type="NCBI Taxonomy" id="4686"/>
    <lineage>
        <taxon>Eukaryota</taxon>
        <taxon>Viridiplantae</taxon>
        <taxon>Streptophyta</taxon>
        <taxon>Embryophyta</taxon>
        <taxon>Tracheophyta</taxon>
        <taxon>Spermatophyta</taxon>
        <taxon>Magnoliopsida</taxon>
        <taxon>Liliopsida</taxon>
        <taxon>Asparagales</taxon>
        <taxon>Asparagaceae</taxon>
        <taxon>Asparagoideae</taxon>
        <taxon>Asparagus</taxon>
    </lineage>
</organism>
<protein>
    <recommendedName>
        <fullName evidence="3">Tobamovirus multiplication protein 2B</fullName>
    </recommendedName>
</protein>
<name>A0A5P1F694_ASPOF</name>
<accession>A0A5P1F694</accession>
<evidence type="ECO:0000313" key="2">
    <source>
        <dbReference type="Proteomes" id="UP000243459"/>
    </source>
</evidence>
<reference evidence="2" key="1">
    <citation type="journal article" date="2017" name="Nat. Commun.">
        <title>The asparagus genome sheds light on the origin and evolution of a young Y chromosome.</title>
        <authorList>
            <person name="Harkess A."/>
            <person name="Zhou J."/>
            <person name="Xu C."/>
            <person name="Bowers J.E."/>
            <person name="Van der Hulst R."/>
            <person name="Ayyampalayam S."/>
            <person name="Mercati F."/>
            <person name="Riccardi P."/>
            <person name="McKain M.R."/>
            <person name="Kakrana A."/>
            <person name="Tang H."/>
            <person name="Ray J."/>
            <person name="Groenendijk J."/>
            <person name="Arikit S."/>
            <person name="Mathioni S.M."/>
            <person name="Nakano M."/>
            <person name="Shan H."/>
            <person name="Telgmann-Rauber A."/>
            <person name="Kanno A."/>
            <person name="Yue Z."/>
            <person name="Chen H."/>
            <person name="Li W."/>
            <person name="Chen Y."/>
            <person name="Xu X."/>
            <person name="Zhang Y."/>
            <person name="Luo S."/>
            <person name="Chen H."/>
            <person name="Gao J."/>
            <person name="Mao Z."/>
            <person name="Pires J.C."/>
            <person name="Luo M."/>
            <person name="Kudrna D."/>
            <person name="Wing R.A."/>
            <person name="Meyers B.C."/>
            <person name="Yi K."/>
            <person name="Kong H."/>
            <person name="Lavrijsen P."/>
            <person name="Sunseri F."/>
            <person name="Falavigna A."/>
            <person name="Ye Y."/>
            <person name="Leebens-Mack J.H."/>
            <person name="Chen G."/>
        </authorList>
    </citation>
    <scope>NUCLEOTIDE SEQUENCE [LARGE SCALE GENOMIC DNA]</scope>
    <source>
        <strain evidence="2">cv. DH0086</strain>
    </source>
</reference>
<evidence type="ECO:0000313" key="1">
    <source>
        <dbReference type="EMBL" id="ONK72249.1"/>
    </source>
</evidence>
<dbReference type="Proteomes" id="UP000243459">
    <property type="component" value="Chromosome 4"/>
</dbReference>
<dbReference type="EMBL" id="CM007384">
    <property type="protein sequence ID" value="ONK72249.1"/>
    <property type="molecule type" value="Genomic_DNA"/>
</dbReference>
<gene>
    <name evidence="1" type="ORF">A4U43_C04F17390</name>
</gene>
<dbReference type="Gramene" id="ONK72249">
    <property type="protein sequence ID" value="ONK72249"/>
    <property type="gene ID" value="A4U43_C04F17390"/>
</dbReference>
<dbReference type="AlphaFoldDB" id="A0A5P1F694"/>
<sequence>MQICQIRPSHLQPPPPACMIPPLLQEHLMKFPKNLLAKASTIRNTGQVLEQLPRVISSLDAYTENSLQSAPQLKTVSQLLSNMENSQLKFAFPAKQLEEQQKDSGEVVGTT</sequence>